<dbReference type="AlphaFoldDB" id="A0A3L8DD73"/>
<dbReference type="Proteomes" id="UP000279307">
    <property type="component" value="Chromosome 9"/>
</dbReference>
<sequence>MKDFMKDNPRTGLSKAQYGFREGLSTLDALDAAVSFIKRTISKGGAKAIGVSRALCRLMPNLWGPNESKRRLYANVVTSVILYGASIWNPALDASAKSGRLLRGLQRDICIRVCSAYRTASFAAVTLLVCSPPWALVAAERRRVFLRVRDMRRGGNATLEDVDDIRMEEGVETRRQ</sequence>
<dbReference type="EMBL" id="QOIP01000009">
    <property type="protein sequence ID" value="RLU18425.1"/>
    <property type="molecule type" value="Genomic_DNA"/>
</dbReference>
<proteinExistence type="predicted"/>
<protein>
    <recommendedName>
        <fullName evidence="2">Reverse transcriptase domain-containing protein</fullName>
    </recommendedName>
</protein>
<name>A0A3L8DD73_OOCBI</name>
<dbReference type="OrthoDB" id="7555209at2759"/>
<organism evidence="1">
    <name type="scientific">Ooceraea biroi</name>
    <name type="common">Clonal raider ant</name>
    <name type="synonym">Cerapachys biroi</name>
    <dbReference type="NCBI Taxonomy" id="2015173"/>
    <lineage>
        <taxon>Eukaryota</taxon>
        <taxon>Metazoa</taxon>
        <taxon>Ecdysozoa</taxon>
        <taxon>Arthropoda</taxon>
        <taxon>Hexapoda</taxon>
        <taxon>Insecta</taxon>
        <taxon>Pterygota</taxon>
        <taxon>Neoptera</taxon>
        <taxon>Endopterygota</taxon>
        <taxon>Hymenoptera</taxon>
        <taxon>Apocrita</taxon>
        <taxon>Aculeata</taxon>
        <taxon>Formicoidea</taxon>
        <taxon>Formicidae</taxon>
        <taxon>Dorylinae</taxon>
        <taxon>Ooceraea</taxon>
    </lineage>
</organism>
<reference evidence="1" key="1">
    <citation type="journal article" date="2018" name="Genome Res.">
        <title>The genomic architecture and molecular evolution of ant odorant receptors.</title>
        <authorList>
            <person name="McKenzie S.K."/>
            <person name="Kronauer D.J.C."/>
        </authorList>
    </citation>
    <scope>NUCLEOTIDE SEQUENCE [LARGE SCALE GENOMIC DNA]</scope>
    <source>
        <strain evidence="1">Clonal line C1</strain>
    </source>
</reference>
<evidence type="ECO:0000313" key="1">
    <source>
        <dbReference type="EMBL" id="RLU18425.1"/>
    </source>
</evidence>
<comment type="caution">
    <text evidence="1">The sequence shown here is derived from an EMBL/GenBank/DDBJ whole genome shotgun (WGS) entry which is preliminary data.</text>
</comment>
<gene>
    <name evidence="1" type="ORF">DMN91_008782</name>
</gene>
<accession>A0A3L8DD73</accession>
<evidence type="ECO:0008006" key="2">
    <source>
        <dbReference type="Google" id="ProtNLM"/>
    </source>
</evidence>
<reference evidence="1" key="2">
    <citation type="submission" date="2018-07" db="EMBL/GenBank/DDBJ databases">
        <authorList>
            <person name="Mckenzie S.K."/>
            <person name="Kronauer D.J.C."/>
        </authorList>
    </citation>
    <scope>NUCLEOTIDE SEQUENCE</scope>
    <source>
        <strain evidence="1">Clonal line C1</strain>
    </source>
</reference>